<feature type="domain" description="GIY-YIG" evidence="6">
    <location>
        <begin position="1"/>
        <end position="76"/>
    </location>
</feature>
<dbReference type="OrthoDB" id="9802958at2"/>
<dbReference type="InterPro" id="IPR051929">
    <property type="entry name" value="VirAsm_ModProt"/>
</dbReference>
<dbReference type="Proteomes" id="UP000309389">
    <property type="component" value="Unassembled WGS sequence"/>
</dbReference>
<evidence type="ECO:0000259" key="7">
    <source>
        <dbReference type="PROSITE" id="PS50249"/>
    </source>
</evidence>
<feature type="domain" description="MPN" evidence="7">
    <location>
        <begin position="104"/>
        <end position="233"/>
    </location>
</feature>
<evidence type="ECO:0000256" key="4">
    <source>
        <dbReference type="ARBA" id="ARBA00022833"/>
    </source>
</evidence>
<evidence type="ECO:0000259" key="6">
    <source>
        <dbReference type="PROSITE" id="PS50164"/>
    </source>
</evidence>
<dbReference type="AlphaFoldDB" id="A0A4T3F6H3"/>
<dbReference type="PANTHER" id="PTHR34858:SF1">
    <property type="entry name" value="CYSO-CYSTEINE PEPTIDASE"/>
    <property type="match status" value="1"/>
</dbReference>
<dbReference type="InterPro" id="IPR028090">
    <property type="entry name" value="JAB_dom_prok"/>
</dbReference>
<keyword evidence="2" id="KW-0479">Metal-binding</keyword>
<dbReference type="RefSeq" id="WP_136692022.1">
    <property type="nucleotide sequence ID" value="NZ_SSHH01000001.1"/>
</dbReference>
<proteinExistence type="predicted"/>
<comment type="caution">
    <text evidence="8">The sequence shown here is derived from an EMBL/GenBank/DDBJ whole genome shotgun (WGS) entry which is preliminary data.</text>
</comment>
<dbReference type="Pfam" id="PF01541">
    <property type="entry name" value="GIY-YIG"/>
    <property type="match status" value="1"/>
</dbReference>
<keyword evidence="1" id="KW-0645">Protease</keyword>
<organism evidence="8 9">
    <name type="scientific">Alteraurantiacibacter aquimixticola</name>
    <dbReference type="NCBI Taxonomy" id="2489173"/>
    <lineage>
        <taxon>Bacteria</taxon>
        <taxon>Pseudomonadati</taxon>
        <taxon>Pseudomonadota</taxon>
        <taxon>Alphaproteobacteria</taxon>
        <taxon>Sphingomonadales</taxon>
        <taxon>Erythrobacteraceae</taxon>
        <taxon>Alteraurantiacibacter</taxon>
    </lineage>
</organism>
<dbReference type="Gene3D" id="3.40.140.10">
    <property type="entry name" value="Cytidine Deaminase, domain 2"/>
    <property type="match status" value="1"/>
</dbReference>
<keyword evidence="5" id="KW-0482">Metalloprotease</keyword>
<evidence type="ECO:0000256" key="3">
    <source>
        <dbReference type="ARBA" id="ARBA00022801"/>
    </source>
</evidence>
<dbReference type="PANTHER" id="PTHR34858">
    <property type="entry name" value="CYSO-CYSTEINE PEPTIDASE"/>
    <property type="match status" value="1"/>
</dbReference>
<dbReference type="Gene3D" id="3.40.1440.10">
    <property type="entry name" value="GIY-YIG endonuclease"/>
    <property type="match status" value="1"/>
</dbReference>
<dbReference type="CDD" id="cd08070">
    <property type="entry name" value="MPN_like"/>
    <property type="match status" value="1"/>
</dbReference>
<dbReference type="PROSITE" id="PS50249">
    <property type="entry name" value="MPN"/>
    <property type="match status" value="1"/>
</dbReference>
<dbReference type="InterPro" id="IPR000555">
    <property type="entry name" value="JAMM/MPN+_dom"/>
</dbReference>
<evidence type="ECO:0000256" key="2">
    <source>
        <dbReference type="ARBA" id="ARBA00022723"/>
    </source>
</evidence>
<dbReference type="GO" id="GO:0008270">
    <property type="term" value="F:zinc ion binding"/>
    <property type="evidence" value="ECO:0007669"/>
    <property type="project" value="TreeGrafter"/>
</dbReference>
<keyword evidence="3" id="KW-0378">Hydrolase</keyword>
<reference evidence="8 9" key="1">
    <citation type="submission" date="2019-04" db="EMBL/GenBank/DDBJ databases">
        <title>Altererythrobacter aquimixticola sp. nov., isolated from sediment of junction between the ocean and a freshwater spring.</title>
        <authorList>
            <person name="Yoon J.-H."/>
        </authorList>
    </citation>
    <scope>NUCLEOTIDE SEQUENCE [LARGE SCALE GENOMIC DNA]</scope>
    <source>
        <strain evidence="8 9">SSKS-13</strain>
    </source>
</reference>
<evidence type="ECO:0000313" key="9">
    <source>
        <dbReference type="Proteomes" id="UP000309389"/>
    </source>
</evidence>
<protein>
    <recommendedName>
        <fullName evidence="10">M67 family peptidase</fullName>
    </recommendedName>
</protein>
<dbReference type="EMBL" id="SSHH01000001">
    <property type="protein sequence ID" value="TIX51272.1"/>
    <property type="molecule type" value="Genomic_DNA"/>
</dbReference>
<dbReference type="InterPro" id="IPR035901">
    <property type="entry name" value="GIY-YIG_endonuc_sf"/>
</dbReference>
<dbReference type="SUPFAM" id="SSF82771">
    <property type="entry name" value="GIY-YIG endonuclease"/>
    <property type="match status" value="1"/>
</dbReference>
<gene>
    <name evidence="8" type="ORF">E5222_02060</name>
</gene>
<keyword evidence="4" id="KW-0862">Zinc</keyword>
<evidence type="ECO:0000256" key="1">
    <source>
        <dbReference type="ARBA" id="ARBA00022670"/>
    </source>
</evidence>
<evidence type="ECO:0000313" key="8">
    <source>
        <dbReference type="EMBL" id="TIX51272.1"/>
    </source>
</evidence>
<sequence>MPFWTYLLHCRGGVFYTGQTDDLDHRIAQHKSGLVPGFTSKYLPVELVWSQEFPTREEALAAERRIKGWSRAKKLALIRGDWDRISQLARGKSGPSTSSRRTGIEVAPAVLAQLIARATAAHPDECCGILLGEGANITAIVPTRNVHSTPSTHFEIAPQPLIDAHRAARAGGPQVIGYYHSHPEGPARPSATDHADAARDGRIWAIIGQSRDVTFWEDGEHGFSPLSYRVEGG</sequence>
<keyword evidence="9" id="KW-1185">Reference proteome</keyword>
<dbReference type="Pfam" id="PF14464">
    <property type="entry name" value="Prok-JAB"/>
    <property type="match status" value="1"/>
</dbReference>
<dbReference type="SMART" id="SM00232">
    <property type="entry name" value="JAB_MPN"/>
    <property type="match status" value="1"/>
</dbReference>
<dbReference type="GO" id="GO:0006508">
    <property type="term" value="P:proteolysis"/>
    <property type="evidence" value="ECO:0007669"/>
    <property type="project" value="UniProtKB-KW"/>
</dbReference>
<dbReference type="PROSITE" id="PS50164">
    <property type="entry name" value="GIY_YIG"/>
    <property type="match status" value="1"/>
</dbReference>
<accession>A0A4T3F6H3</accession>
<name>A0A4T3F6H3_9SPHN</name>
<evidence type="ECO:0000256" key="5">
    <source>
        <dbReference type="ARBA" id="ARBA00023049"/>
    </source>
</evidence>
<dbReference type="SUPFAM" id="SSF102712">
    <property type="entry name" value="JAB1/MPN domain"/>
    <property type="match status" value="1"/>
</dbReference>
<dbReference type="SMART" id="SM00465">
    <property type="entry name" value="GIYc"/>
    <property type="match status" value="1"/>
</dbReference>
<evidence type="ECO:0008006" key="10">
    <source>
        <dbReference type="Google" id="ProtNLM"/>
    </source>
</evidence>
<dbReference type="GO" id="GO:0008235">
    <property type="term" value="F:metalloexopeptidase activity"/>
    <property type="evidence" value="ECO:0007669"/>
    <property type="project" value="TreeGrafter"/>
</dbReference>
<dbReference type="InterPro" id="IPR037518">
    <property type="entry name" value="MPN"/>
</dbReference>
<dbReference type="InterPro" id="IPR000305">
    <property type="entry name" value="GIY-YIG_endonuc"/>
</dbReference>